<dbReference type="Pfam" id="PF13802">
    <property type="entry name" value="Gal_mutarotas_2"/>
    <property type="match status" value="1"/>
</dbReference>
<name>A0ABD2W2P6_9HYME</name>
<dbReference type="InterPro" id="IPR025887">
    <property type="entry name" value="Glyco_hydro_31_N_dom"/>
</dbReference>
<keyword evidence="6" id="KW-0325">Glycoprotein</keyword>
<keyword evidence="9" id="KW-1133">Transmembrane helix</keyword>
<dbReference type="InterPro" id="IPR000322">
    <property type="entry name" value="Glyco_hydro_31_TIM"/>
</dbReference>
<evidence type="ECO:0000313" key="12">
    <source>
        <dbReference type="Proteomes" id="UP001627154"/>
    </source>
</evidence>
<keyword evidence="7" id="KW-0326">Glycosidase</keyword>
<evidence type="ECO:0000256" key="4">
    <source>
        <dbReference type="ARBA" id="ARBA00023136"/>
    </source>
</evidence>
<comment type="similarity">
    <text evidence="2">Belongs to the glycosyl hydrolase 31 family.</text>
</comment>
<dbReference type="PROSITE" id="PS00025">
    <property type="entry name" value="P_TREFOIL_1"/>
    <property type="match status" value="1"/>
</dbReference>
<evidence type="ECO:0000256" key="7">
    <source>
        <dbReference type="ARBA" id="ARBA00023295"/>
    </source>
</evidence>
<dbReference type="SUPFAM" id="SSF74650">
    <property type="entry name" value="Galactose mutarotase-like"/>
    <property type="match status" value="1"/>
</dbReference>
<sequence>MHNNARELFFENMGVKKPADTSFLIANSGGEGSSTPPANPVLPDKNSMIDKMSAKKMADSSFYFTPNSGEGSESLLINTVNSSASQNSVLSDDNSFKVNMKSFLQYASPILLAIKYAAFFVIFILSVYVLVQCTEYFKEAKQQQDEMREELNTFHITAEHSLTQLERLQGQMEDKIENINVLTELGAQRIKDMFSFSKSDLMKDYAEEDGAKCDYIPLNLRFDCHPENGASQLSCTDRGCCWNPLHQLNYEKNVPLDVPYCYYPKNWTLYKYDNFTKDGNDFSGFLKLQKNSFYKNDVPLVKIESFGVDDTTLRVKIFDPVNKRYEPPYPIREDPHPFSKENSNPQYEFKMDENIPGFKVMRSNDQKTIFNSIGFGGFIFADQFLQISSVLPSSNIYGLGEHRTNLKLNTNWQKLTLFNADQPPTENANLYGSHPFYVVVEKSGKTHGMLFMNSNAMDIILQPTPAITIRSIGGIFDMYFFMGPTPADVLKQYAQVVGKPFLPPYWSLGFHLCRFGYKSLEETRSVWKRTRDALIPFDTQWNDLDYMDKNNDFTYDKIKFKDLPKFVKEIHDAGMHYIPLIDAGVSALEESGYVPYDEGVKLGIFVIDENNNVPFKGKVWNLNSTTWPDFTHPKTSAYYSEMMSNMHKDFEYDGAWIDMNEPSNFYNGHLNGCDFNNSLNTPPYLPNVVGNLLTRKTLCMNARQHLGYHYDLHNVYGTSQAIVVNSALKQIRNKRPFIISRSTWEGHGSYAGHWTGDIYSSWHDLRMSIPEILAYSLFQIPMVGADICGFDGNATEALCNRWMQLGAFYPFSRNHNSDDTTEQDPVSMGQLVVMSSKKALNARYYLLPYLYTLFYRAHKYAETVARPLFVEFPEDPNTFDIDTEFLWGSCLLIVPVLKENETYVNTYLPRGPWYNFYTKEYSNSIGSNYTLDAPIDTIPLLVRGGCILPVQEPSATTTLSRQKPFGLFIALDERERATGELYWDDGDSLDSIEKKQYLLFSFNVSDDTLTSNTVEGSYGGKMKLGKITIMGVTKIVQQVFLNENDVKFVYDKELLVLEIDNLFVDFSKKFILRWSDRKIETHEPTTAVPIKIYKTSLSNENIHAVHSGTSINRITIFEVFGLSLISLLAYKYHVISV</sequence>
<dbReference type="SUPFAM" id="SSF51445">
    <property type="entry name" value="(Trans)glycosidases"/>
    <property type="match status" value="1"/>
</dbReference>
<dbReference type="InterPro" id="IPR000519">
    <property type="entry name" value="P_trefoil_dom"/>
</dbReference>
<evidence type="ECO:0000256" key="8">
    <source>
        <dbReference type="PROSITE-ProRule" id="PRU00779"/>
    </source>
</evidence>
<dbReference type="Gene3D" id="2.60.40.1760">
    <property type="entry name" value="glycosyl hydrolase (family 31)"/>
    <property type="match status" value="1"/>
</dbReference>
<dbReference type="AlphaFoldDB" id="A0ABD2W2P6"/>
<dbReference type="CDD" id="cd00111">
    <property type="entry name" value="Trefoil"/>
    <property type="match status" value="1"/>
</dbReference>
<dbReference type="Gene3D" id="4.10.110.10">
    <property type="entry name" value="Spasmolytic Protein, domain 1"/>
    <property type="match status" value="1"/>
</dbReference>
<dbReference type="CDD" id="cd14752">
    <property type="entry name" value="GH31_N"/>
    <property type="match status" value="1"/>
</dbReference>
<dbReference type="Gene3D" id="2.60.40.1180">
    <property type="entry name" value="Golgi alpha-mannosidase II"/>
    <property type="match status" value="2"/>
</dbReference>
<reference evidence="11 12" key="1">
    <citation type="journal article" date="2024" name="bioRxiv">
        <title>A reference genome for Trichogramma kaykai: A tiny desert-dwelling parasitoid wasp with competing sex-ratio distorters.</title>
        <authorList>
            <person name="Culotta J."/>
            <person name="Lindsey A.R."/>
        </authorList>
    </citation>
    <scope>NUCLEOTIDE SEQUENCE [LARGE SCALE GENOMIC DNA]</scope>
    <source>
        <strain evidence="11 12">KSX58</strain>
    </source>
</reference>
<dbReference type="InterPro" id="IPR044913">
    <property type="entry name" value="P_trefoil_dom_sf"/>
</dbReference>
<dbReference type="InterPro" id="IPR017957">
    <property type="entry name" value="P_trefoil_CS"/>
</dbReference>
<organism evidence="11 12">
    <name type="scientific">Trichogramma kaykai</name>
    <dbReference type="NCBI Taxonomy" id="54128"/>
    <lineage>
        <taxon>Eukaryota</taxon>
        <taxon>Metazoa</taxon>
        <taxon>Ecdysozoa</taxon>
        <taxon>Arthropoda</taxon>
        <taxon>Hexapoda</taxon>
        <taxon>Insecta</taxon>
        <taxon>Pterygota</taxon>
        <taxon>Neoptera</taxon>
        <taxon>Endopterygota</taxon>
        <taxon>Hymenoptera</taxon>
        <taxon>Apocrita</taxon>
        <taxon>Proctotrupomorpha</taxon>
        <taxon>Chalcidoidea</taxon>
        <taxon>Trichogrammatidae</taxon>
        <taxon>Trichogramma</taxon>
    </lineage>
</organism>
<accession>A0ABD2W2P6</accession>
<dbReference type="SUPFAM" id="SSF51011">
    <property type="entry name" value="Glycosyl hydrolase domain"/>
    <property type="match status" value="1"/>
</dbReference>
<dbReference type="Pfam" id="PF00088">
    <property type="entry name" value="Trefoil"/>
    <property type="match status" value="1"/>
</dbReference>
<evidence type="ECO:0000256" key="6">
    <source>
        <dbReference type="ARBA" id="ARBA00023180"/>
    </source>
</evidence>
<evidence type="ECO:0000256" key="2">
    <source>
        <dbReference type="ARBA" id="ARBA00007806"/>
    </source>
</evidence>
<keyword evidence="5" id="KW-1015">Disulfide bond</keyword>
<dbReference type="PANTHER" id="PTHR22762:SF131">
    <property type="entry name" value="GLYCOSIDE HYDROLASE FAMILY 31 N-TERMINAL DOMAIN-CONTAINING PROTEIN"/>
    <property type="match status" value="1"/>
</dbReference>
<evidence type="ECO:0000256" key="3">
    <source>
        <dbReference type="ARBA" id="ARBA00022801"/>
    </source>
</evidence>
<comment type="caution">
    <text evidence="8">Lacks conserved residue(s) required for the propagation of feature annotation.</text>
</comment>
<evidence type="ECO:0000256" key="1">
    <source>
        <dbReference type="ARBA" id="ARBA00004308"/>
    </source>
</evidence>
<feature type="transmembrane region" description="Helical" evidence="9">
    <location>
        <begin position="110"/>
        <end position="131"/>
    </location>
</feature>
<dbReference type="Pfam" id="PF01055">
    <property type="entry name" value="Glyco_hydro_31_2nd"/>
    <property type="match status" value="1"/>
</dbReference>
<dbReference type="SMART" id="SM00018">
    <property type="entry name" value="PD"/>
    <property type="match status" value="1"/>
</dbReference>
<dbReference type="PROSITE" id="PS51448">
    <property type="entry name" value="P_TREFOIL_2"/>
    <property type="match status" value="1"/>
</dbReference>
<keyword evidence="12" id="KW-1185">Reference proteome</keyword>
<dbReference type="GO" id="GO:0090599">
    <property type="term" value="F:alpha-glucosidase activity"/>
    <property type="evidence" value="ECO:0007669"/>
    <property type="project" value="UniProtKB-ARBA"/>
</dbReference>
<dbReference type="InterPro" id="IPR011013">
    <property type="entry name" value="Gal_mutarotase_sf_dom"/>
</dbReference>
<keyword evidence="9" id="KW-0812">Transmembrane</keyword>
<dbReference type="InterPro" id="IPR048395">
    <property type="entry name" value="Glyco_hydro_31_C"/>
</dbReference>
<dbReference type="Pfam" id="PF21365">
    <property type="entry name" value="Glyco_hydro_31_3rd"/>
    <property type="match status" value="1"/>
</dbReference>
<dbReference type="PANTHER" id="PTHR22762">
    <property type="entry name" value="ALPHA-GLUCOSIDASE"/>
    <property type="match status" value="1"/>
</dbReference>
<proteinExistence type="inferred from homology"/>
<dbReference type="CDD" id="cd06602">
    <property type="entry name" value="GH31_MGAM_SI_GAA"/>
    <property type="match status" value="1"/>
</dbReference>
<evidence type="ECO:0000256" key="9">
    <source>
        <dbReference type="SAM" id="Phobius"/>
    </source>
</evidence>
<comment type="caution">
    <text evidence="11">The sequence shown here is derived from an EMBL/GenBank/DDBJ whole genome shotgun (WGS) entry which is preliminary data.</text>
</comment>
<keyword evidence="3" id="KW-0378">Hydrolase</keyword>
<evidence type="ECO:0000259" key="10">
    <source>
        <dbReference type="PROSITE" id="PS51448"/>
    </source>
</evidence>
<dbReference type="GO" id="GO:0012505">
    <property type="term" value="C:endomembrane system"/>
    <property type="evidence" value="ECO:0007669"/>
    <property type="project" value="UniProtKB-SubCell"/>
</dbReference>
<keyword evidence="4 9" id="KW-0472">Membrane</keyword>
<dbReference type="Proteomes" id="UP001627154">
    <property type="component" value="Unassembled WGS sequence"/>
</dbReference>
<feature type="domain" description="P-type" evidence="10">
    <location>
        <begin position="211"/>
        <end position="265"/>
    </location>
</feature>
<gene>
    <name evidence="11" type="ORF">TKK_017837</name>
</gene>
<dbReference type="FunFam" id="2.60.40.1180:FF:000001">
    <property type="entry name" value="Maltase-glucoamylase, intestinal"/>
    <property type="match status" value="1"/>
</dbReference>
<dbReference type="EMBL" id="JBJJXI010000144">
    <property type="protein sequence ID" value="KAL3386790.1"/>
    <property type="molecule type" value="Genomic_DNA"/>
</dbReference>
<comment type="subcellular location">
    <subcellularLocation>
        <location evidence="1">Endomembrane system</location>
    </subcellularLocation>
</comment>
<dbReference type="FunFam" id="2.60.40.1180:FF:000005">
    <property type="entry name" value="Maltase-glucoamylase, intestinal"/>
    <property type="match status" value="1"/>
</dbReference>
<protein>
    <recommendedName>
        <fullName evidence="10">P-type domain-containing protein</fullName>
    </recommendedName>
</protein>
<dbReference type="Gene3D" id="3.20.20.80">
    <property type="entry name" value="Glycosidases"/>
    <property type="match status" value="1"/>
</dbReference>
<dbReference type="InterPro" id="IPR017853">
    <property type="entry name" value="GH"/>
</dbReference>
<evidence type="ECO:0000256" key="5">
    <source>
        <dbReference type="ARBA" id="ARBA00023157"/>
    </source>
</evidence>
<evidence type="ECO:0000313" key="11">
    <source>
        <dbReference type="EMBL" id="KAL3386790.1"/>
    </source>
</evidence>
<dbReference type="InterPro" id="IPR013780">
    <property type="entry name" value="Glyco_hydro_b"/>
</dbReference>